<dbReference type="CDD" id="cd00606">
    <property type="entry name" value="fungal_RNase"/>
    <property type="match status" value="1"/>
</dbReference>
<dbReference type="GO" id="GO:0046589">
    <property type="term" value="F:ribonuclease T1 activity"/>
    <property type="evidence" value="ECO:0007669"/>
    <property type="project" value="UniProtKB-EC"/>
</dbReference>
<dbReference type="EMBL" id="ML996147">
    <property type="protein sequence ID" value="KAF2734498.1"/>
    <property type="molecule type" value="Genomic_DNA"/>
</dbReference>
<evidence type="ECO:0000256" key="2">
    <source>
        <dbReference type="ARBA" id="ARBA00012549"/>
    </source>
</evidence>
<proteinExistence type="inferred from homology"/>
<keyword evidence="9" id="KW-0732">Signal</keyword>
<keyword evidence="7" id="KW-0456">Lyase</keyword>
<dbReference type="GO" id="GO:0016787">
    <property type="term" value="F:hydrolase activity"/>
    <property type="evidence" value="ECO:0007669"/>
    <property type="project" value="UniProtKB-KW"/>
</dbReference>
<dbReference type="PANTHER" id="PTHR42104:SF1">
    <property type="entry name" value="EXTRACELLULAR GUANYL-SPECIFIC RIBONUCLEASE RNTA (AFU_ORTHOLOGUE AFUA_4G03230)"/>
    <property type="match status" value="1"/>
</dbReference>
<dbReference type="InterPro" id="IPR000026">
    <property type="entry name" value="N1-like"/>
</dbReference>
<evidence type="ECO:0000313" key="11">
    <source>
        <dbReference type="Proteomes" id="UP000799444"/>
    </source>
</evidence>
<evidence type="ECO:0000256" key="3">
    <source>
        <dbReference type="ARBA" id="ARBA00022722"/>
    </source>
</evidence>
<comment type="caution">
    <text evidence="10">The sequence shown here is derived from an EMBL/GenBank/DDBJ whole genome shotgun (WGS) entry which is preliminary data.</text>
</comment>
<gene>
    <name evidence="10" type="ORF">EJ04DRAFT_436937</name>
</gene>
<dbReference type="Gene3D" id="3.10.450.30">
    <property type="entry name" value="Microbial ribonucleases"/>
    <property type="match status" value="1"/>
</dbReference>
<protein>
    <recommendedName>
        <fullName evidence="2">ribonuclease T1</fullName>
        <ecNumber evidence="2">4.6.1.24</ecNumber>
    </recommendedName>
</protein>
<dbReference type="Pfam" id="PF00545">
    <property type="entry name" value="Ribonuclease"/>
    <property type="match status" value="1"/>
</dbReference>
<dbReference type="EC" id="4.6.1.24" evidence="2"/>
<accession>A0A9P4R0E3</accession>
<dbReference type="Proteomes" id="UP000799444">
    <property type="component" value="Unassembled WGS sequence"/>
</dbReference>
<evidence type="ECO:0000256" key="1">
    <source>
        <dbReference type="ARBA" id="ARBA00009006"/>
    </source>
</evidence>
<evidence type="ECO:0000313" key="10">
    <source>
        <dbReference type="EMBL" id="KAF2734498.1"/>
    </source>
</evidence>
<dbReference type="OrthoDB" id="5425539at2759"/>
<reference evidence="10" key="1">
    <citation type="journal article" date="2020" name="Stud. Mycol.">
        <title>101 Dothideomycetes genomes: a test case for predicting lifestyles and emergence of pathogens.</title>
        <authorList>
            <person name="Haridas S."/>
            <person name="Albert R."/>
            <person name="Binder M."/>
            <person name="Bloem J."/>
            <person name="Labutti K."/>
            <person name="Salamov A."/>
            <person name="Andreopoulos B."/>
            <person name="Baker S."/>
            <person name="Barry K."/>
            <person name="Bills G."/>
            <person name="Bluhm B."/>
            <person name="Cannon C."/>
            <person name="Castanera R."/>
            <person name="Culley D."/>
            <person name="Daum C."/>
            <person name="Ezra D."/>
            <person name="Gonzalez J."/>
            <person name="Henrissat B."/>
            <person name="Kuo A."/>
            <person name="Liang C."/>
            <person name="Lipzen A."/>
            <person name="Lutzoni F."/>
            <person name="Magnuson J."/>
            <person name="Mondo S."/>
            <person name="Nolan M."/>
            <person name="Ohm R."/>
            <person name="Pangilinan J."/>
            <person name="Park H.-J."/>
            <person name="Ramirez L."/>
            <person name="Alfaro M."/>
            <person name="Sun H."/>
            <person name="Tritt A."/>
            <person name="Yoshinaga Y."/>
            <person name="Zwiers L.-H."/>
            <person name="Turgeon B."/>
            <person name="Goodwin S."/>
            <person name="Spatafora J."/>
            <person name="Crous P."/>
            <person name="Grigoriev I."/>
        </authorList>
    </citation>
    <scope>NUCLEOTIDE SEQUENCE</scope>
    <source>
        <strain evidence="10">CBS 125425</strain>
    </source>
</reference>
<sequence length="134" mass="13929">MHFLTALLFLAPATLAAPLDSAATIESRQSSVTCGSTTYTSSQLSSARNAACNYVQNGGTAGSSTYPHRYNNYEGFDFPVSGPWYEFPILKSGVYTGGSPGADRVVINGNCQRAGEITHTGASGNNFVGCSGTS</sequence>
<evidence type="ECO:0000256" key="5">
    <source>
        <dbReference type="ARBA" id="ARBA00022801"/>
    </source>
</evidence>
<keyword evidence="11" id="KW-1185">Reference proteome</keyword>
<feature type="signal peptide" evidence="9">
    <location>
        <begin position="1"/>
        <end position="16"/>
    </location>
</feature>
<dbReference type="AlphaFoldDB" id="A0A9P4R0E3"/>
<evidence type="ECO:0000256" key="4">
    <source>
        <dbReference type="ARBA" id="ARBA00022759"/>
    </source>
</evidence>
<organism evidence="10 11">
    <name type="scientific">Polyplosphaeria fusca</name>
    <dbReference type="NCBI Taxonomy" id="682080"/>
    <lineage>
        <taxon>Eukaryota</taxon>
        <taxon>Fungi</taxon>
        <taxon>Dikarya</taxon>
        <taxon>Ascomycota</taxon>
        <taxon>Pezizomycotina</taxon>
        <taxon>Dothideomycetes</taxon>
        <taxon>Pleosporomycetidae</taxon>
        <taxon>Pleosporales</taxon>
        <taxon>Tetraplosphaeriaceae</taxon>
        <taxon>Polyplosphaeria</taxon>
    </lineage>
</organism>
<dbReference type="GO" id="GO:0003723">
    <property type="term" value="F:RNA binding"/>
    <property type="evidence" value="ECO:0007669"/>
    <property type="project" value="InterPro"/>
</dbReference>
<name>A0A9P4R0E3_9PLEO</name>
<evidence type="ECO:0000256" key="6">
    <source>
        <dbReference type="ARBA" id="ARBA00023157"/>
    </source>
</evidence>
<dbReference type="SUPFAM" id="SSF53933">
    <property type="entry name" value="Microbial ribonucleases"/>
    <property type="match status" value="1"/>
</dbReference>
<evidence type="ECO:0000256" key="8">
    <source>
        <dbReference type="ARBA" id="ARBA00034015"/>
    </source>
</evidence>
<comment type="catalytic activity">
    <reaction evidence="8">
        <text>[RNA] containing guanosine + H2O = an [RNA fragment]-3'-guanosine-3'-phosphate + a 5'-hydroxy-ribonucleotide-3'-[RNA fragment].</text>
        <dbReference type="EC" id="4.6.1.24"/>
    </reaction>
</comment>
<feature type="chain" id="PRO_5040260123" description="ribonuclease T1" evidence="9">
    <location>
        <begin position="17"/>
        <end position="134"/>
    </location>
</feature>
<keyword evidence="3" id="KW-0540">Nuclease</keyword>
<evidence type="ECO:0000256" key="7">
    <source>
        <dbReference type="ARBA" id="ARBA00023239"/>
    </source>
</evidence>
<keyword evidence="5" id="KW-0378">Hydrolase</keyword>
<keyword evidence="6" id="KW-1015">Disulfide bond</keyword>
<dbReference type="PANTHER" id="PTHR42104">
    <property type="entry name" value="EXTRACELLULAR GUANYL-SPECIFIC RIBONUCLEASE RNTA (AFU_ORTHOLOGUE AFUA_4G03230)"/>
    <property type="match status" value="1"/>
</dbReference>
<dbReference type="InterPro" id="IPR016191">
    <property type="entry name" value="Ribonuclease/ribotoxin"/>
</dbReference>
<comment type="similarity">
    <text evidence="1">Belongs to the ribonuclease N1/T1 family.</text>
</comment>
<keyword evidence="4" id="KW-0255">Endonuclease</keyword>
<evidence type="ECO:0000256" key="9">
    <source>
        <dbReference type="SAM" id="SignalP"/>
    </source>
</evidence>